<proteinExistence type="predicted"/>
<organism evidence="1 2">
    <name type="scientific">Paenibacillus pini JCM 16418</name>
    <dbReference type="NCBI Taxonomy" id="1236976"/>
    <lineage>
        <taxon>Bacteria</taxon>
        <taxon>Bacillati</taxon>
        <taxon>Bacillota</taxon>
        <taxon>Bacilli</taxon>
        <taxon>Bacillales</taxon>
        <taxon>Paenibacillaceae</taxon>
        <taxon>Paenibacillus</taxon>
    </lineage>
</organism>
<dbReference type="AlphaFoldDB" id="W7YCR0"/>
<sequence length="135" mass="15243">MTMKSTTKIEAVATTYTPFLVGAEDIILTAVTLPGISQGDRIVLSINIGWEKPSRWDMGEIEVFIRQNTSDGPILYWSLESCYLKARTRESITLTGNEQMEHFYLIVRSLHQQAIISGDYFLEGTVFSEEDNSQS</sequence>
<reference evidence="1 2" key="1">
    <citation type="journal article" date="2014" name="Genome Announc.">
        <title>Draft Genome Sequence of Paenibacillus pini JCM 16418T, Isolated from the Rhizosphere of Pine Tree.</title>
        <authorList>
            <person name="Yuki M."/>
            <person name="Oshima K."/>
            <person name="Suda W."/>
            <person name="Oshida Y."/>
            <person name="Kitamura K."/>
            <person name="Iida Y."/>
            <person name="Hattori M."/>
            <person name="Ohkuma M."/>
        </authorList>
    </citation>
    <scope>NUCLEOTIDE SEQUENCE [LARGE SCALE GENOMIC DNA]</scope>
    <source>
        <strain evidence="1 2">JCM 16418</strain>
    </source>
</reference>
<evidence type="ECO:0000313" key="1">
    <source>
        <dbReference type="EMBL" id="GAF08695.1"/>
    </source>
</evidence>
<dbReference type="Proteomes" id="UP000019364">
    <property type="component" value="Unassembled WGS sequence"/>
</dbReference>
<evidence type="ECO:0000313" key="2">
    <source>
        <dbReference type="Proteomes" id="UP000019364"/>
    </source>
</evidence>
<dbReference type="STRING" id="1236976.JCM16418_2784"/>
<keyword evidence="2" id="KW-1185">Reference proteome</keyword>
<protein>
    <submittedName>
        <fullName evidence="1">Uncharacterized protein</fullName>
    </submittedName>
</protein>
<comment type="caution">
    <text evidence="1">The sequence shown here is derived from an EMBL/GenBank/DDBJ whole genome shotgun (WGS) entry which is preliminary data.</text>
</comment>
<accession>W7YCR0</accession>
<dbReference type="eggNOG" id="ENOG5032FHB">
    <property type="taxonomic scope" value="Bacteria"/>
</dbReference>
<gene>
    <name evidence="1" type="ORF">JCM16418_2784</name>
</gene>
<dbReference type="EMBL" id="BAVZ01000007">
    <property type="protein sequence ID" value="GAF08695.1"/>
    <property type="molecule type" value="Genomic_DNA"/>
</dbReference>
<name>W7YCR0_9BACL</name>